<dbReference type="Pfam" id="PF00652">
    <property type="entry name" value="Ricin_B_lectin"/>
    <property type="match status" value="1"/>
</dbReference>
<dbReference type="InterPro" id="IPR000772">
    <property type="entry name" value="Ricin_B_lectin"/>
</dbReference>
<comment type="similarity">
    <text evidence="2 11">Belongs to the glycosyltransferase 2 family. GalNAc-T subfamily.</text>
</comment>
<keyword evidence="6 11" id="KW-1133">Transmembrane helix</keyword>
<dbReference type="Gene3D" id="2.80.10.50">
    <property type="match status" value="1"/>
</dbReference>
<proteinExistence type="inferred from homology"/>
<dbReference type="InterPro" id="IPR035992">
    <property type="entry name" value="Ricin_B-like_lectins"/>
</dbReference>
<dbReference type="AlphaFoldDB" id="A0A4Z2CZ59"/>
<protein>
    <recommendedName>
        <fullName evidence="11">Polypeptide N-acetylgalactosaminyltransferase</fullName>
        <ecNumber evidence="11">2.4.1.-</ecNumber>
    </recommendedName>
    <alternativeName>
        <fullName evidence="11">Protein-UDP acetylgalactosaminyltransferase</fullName>
    </alternativeName>
</protein>
<evidence type="ECO:0000256" key="2">
    <source>
        <dbReference type="ARBA" id="ARBA00005680"/>
    </source>
</evidence>
<comment type="cofactor">
    <cofactor evidence="11">
        <name>Mn(2+)</name>
        <dbReference type="ChEBI" id="CHEBI:29035"/>
    </cofactor>
</comment>
<organism evidence="13 14">
    <name type="scientific">Schistosoma japonicum</name>
    <name type="common">Blood fluke</name>
    <dbReference type="NCBI Taxonomy" id="6182"/>
    <lineage>
        <taxon>Eukaryota</taxon>
        <taxon>Metazoa</taxon>
        <taxon>Spiralia</taxon>
        <taxon>Lophotrochozoa</taxon>
        <taxon>Platyhelminthes</taxon>
        <taxon>Trematoda</taxon>
        <taxon>Digenea</taxon>
        <taxon>Strigeidida</taxon>
        <taxon>Schistosomatoidea</taxon>
        <taxon>Schistosomatidae</taxon>
        <taxon>Schistosoma</taxon>
    </lineage>
</organism>
<dbReference type="Pfam" id="PF00535">
    <property type="entry name" value="Glycos_transf_2"/>
    <property type="match status" value="1"/>
</dbReference>
<comment type="subcellular location">
    <subcellularLocation>
        <location evidence="1 11">Golgi apparatus membrane</location>
        <topology evidence="1 11">Single-pass type II membrane protein</topology>
    </subcellularLocation>
</comment>
<keyword evidence="8 11" id="KW-0472">Membrane</keyword>
<keyword evidence="10" id="KW-0325">Glycoprotein</keyword>
<dbReference type="PANTHER" id="PTHR11675">
    <property type="entry name" value="N-ACETYLGALACTOSAMINYLTRANSFERASE"/>
    <property type="match status" value="1"/>
</dbReference>
<dbReference type="SMART" id="SM00458">
    <property type="entry name" value="RICIN"/>
    <property type="match status" value="1"/>
</dbReference>
<evidence type="ECO:0000256" key="4">
    <source>
        <dbReference type="ARBA" id="ARBA00022734"/>
    </source>
</evidence>
<evidence type="ECO:0000256" key="9">
    <source>
        <dbReference type="ARBA" id="ARBA00023157"/>
    </source>
</evidence>
<evidence type="ECO:0000256" key="6">
    <source>
        <dbReference type="ARBA" id="ARBA00022989"/>
    </source>
</evidence>
<evidence type="ECO:0000256" key="3">
    <source>
        <dbReference type="ARBA" id="ARBA00022692"/>
    </source>
</evidence>
<evidence type="ECO:0000256" key="10">
    <source>
        <dbReference type="ARBA" id="ARBA00023180"/>
    </source>
</evidence>
<dbReference type="Proteomes" id="UP000311919">
    <property type="component" value="Unassembled WGS sequence"/>
</dbReference>
<reference evidence="13 14" key="1">
    <citation type="submission" date="2019-03" db="EMBL/GenBank/DDBJ databases">
        <title>An improved genome assembly of the fluke Schistosoma japonicum.</title>
        <authorList>
            <person name="Hu W."/>
            <person name="Luo F."/>
            <person name="Yin M."/>
            <person name="Mo X."/>
            <person name="Sun C."/>
            <person name="Wu Q."/>
            <person name="Zhu B."/>
            <person name="Xiang M."/>
            <person name="Wang J."/>
            <person name="Wang Y."/>
            <person name="Zhang T."/>
            <person name="Xu B."/>
            <person name="Zheng H."/>
            <person name="Feng Z."/>
        </authorList>
    </citation>
    <scope>NUCLEOTIDE SEQUENCE [LARGE SCALE GENOMIC DNA]</scope>
    <source>
        <strain evidence="13">HuSjv2</strain>
        <tissue evidence="13">Worms</tissue>
    </source>
</reference>
<feature type="transmembrane region" description="Helical" evidence="11">
    <location>
        <begin position="9"/>
        <end position="29"/>
    </location>
</feature>
<dbReference type="OrthoDB" id="6159198at2759"/>
<evidence type="ECO:0000256" key="5">
    <source>
        <dbReference type="ARBA" id="ARBA00022968"/>
    </source>
</evidence>
<keyword evidence="3 11" id="KW-0812">Transmembrane</keyword>
<dbReference type="GO" id="GO:0006493">
    <property type="term" value="P:protein O-linked glycosylation"/>
    <property type="evidence" value="ECO:0007669"/>
    <property type="project" value="TreeGrafter"/>
</dbReference>
<dbReference type="PROSITE" id="PS50231">
    <property type="entry name" value="RICIN_B_LECTIN"/>
    <property type="match status" value="1"/>
</dbReference>
<evidence type="ECO:0000313" key="13">
    <source>
        <dbReference type="EMBL" id="TNN09408.1"/>
    </source>
</evidence>
<keyword evidence="5" id="KW-0735">Signal-anchor</keyword>
<dbReference type="GO" id="GO:0000139">
    <property type="term" value="C:Golgi membrane"/>
    <property type="evidence" value="ECO:0007669"/>
    <property type="project" value="UniProtKB-SubCell"/>
</dbReference>
<dbReference type="SUPFAM" id="SSF53448">
    <property type="entry name" value="Nucleotide-diphospho-sugar transferases"/>
    <property type="match status" value="1"/>
</dbReference>
<dbReference type="GO" id="GO:0030246">
    <property type="term" value="F:carbohydrate binding"/>
    <property type="evidence" value="ECO:0007669"/>
    <property type="project" value="UniProtKB-KW"/>
</dbReference>
<accession>A0A4Z2CZ59</accession>
<keyword evidence="11" id="KW-0464">Manganese</keyword>
<keyword evidence="4 11" id="KW-0430">Lectin</keyword>
<dbReference type="CDD" id="cd02510">
    <property type="entry name" value="pp-GalNAc-T"/>
    <property type="match status" value="1"/>
</dbReference>
<keyword evidence="7 11" id="KW-0333">Golgi apparatus</keyword>
<dbReference type="EMBL" id="SKCS01000395">
    <property type="protein sequence ID" value="TNN09408.1"/>
    <property type="molecule type" value="Genomic_DNA"/>
</dbReference>
<sequence>MRFVISRRIGVIAITVSMFLCFPIIYNMYININQLYLTTYNNCSEFNCVDWENYSFSVHERMRRGPGENGLPVRLSTSQKVMSKKTLNLNGFNTYVSEKVKVDRSIKDIRHPKCRGALYSEELPSVSIIIPVYEEHWETLIRTIVSILNRSPLKLIKEVILVDDGSSRKHLKERLDKYLSKTYPDSHVWVIHLREREGLIRARLAGAELAAADVLVFLDSHCEANVNWLPPLLDPISKNYRTVTCPFIDVIDADTLEYHAQDDGARGAFDWYFYYKRLPRLLKDRLNPEKPFDSPVMAGGLFAISKKWFWELGGYDPELRIWGGEQYELSFKIWMCGGRLIDVPCSRVGHIYRKYSVNFPQPKVKNFLRRNFKRVAEVWMDEYKEYIYRSLPECRMLNPGDLSKQHNLRKQLQCKSFHWFMTEIAFDLMEMYPPPKKVSFAVGEIRSVAFPYLCLDGTKVNSRSLAKLHFCCETNKGNNCTQNFEYFLEEDIRIFKKSLCLEVPDAKHNGPVLLYSCHGQRGNQHWQLRPVHSNKENPVNIIHFSTLCLDINLKNLLLFVRRCDSNSRTQRWNWKNLRFDTKTKSVVRDILH</sequence>
<keyword evidence="11" id="KW-0328">Glycosyltransferase</keyword>
<evidence type="ECO:0000256" key="8">
    <source>
        <dbReference type="ARBA" id="ARBA00023136"/>
    </source>
</evidence>
<evidence type="ECO:0000256" key="7">
    <source>
        <dbReference type="ARBA" id="ARBA00023034"/>
    </source>
</evidence>
<comment type="pathway">
    <text evidence="11">Protein modification; protein glycosylation.</text>
</comment>
<dbReference type="STRING" id="6182.A0A4Z2CZ59"/>
<feature type="domain" description="Ricin B lectin" evidence="12">
    <location>
        <begin position="439"/>
        <end position="575"/>
    </location>
</feature>
<keyword evidence="11 13" id="KW-0808">Transferase</keyword>
<keyword evidence="14" id="KW-1185">Reference proteome</keyword>
<dbReference type="UniPathway" id="UPA00378"/>
<dbReference type="EC" id="2.4.1.-" evidence="11"/>
<dbReference type="InterPro" id="IPR001173">
    <property type="entry name" value="Glyco_trans_2-like"/>
</dbReference>
<dbReference type="Gene3D" id="3.90.550.10">
    <property type="entry name" value="Spore Coat Polysaccharide Biosynthesis Protein SpsA, Chain A"/>
    <property type="match status" value="1"/>
</dbReference>
<gene>
    <name evidence="13" type="ORF">EWB00_006311</name>
</gene>
<evidence type="ECO:0000313" key="14">
    <source>
        <dbReference type="Proteomes" id="UP000311919"/>
    </source>
</evidence>
<name>A0A4Z2CZ59_SCHJA</name>
<comment type="caution">
    <text evidence="13">The sequence shown here is derived from an EMBL/GenBank/DDBJ whole genome shotgun (WGS) entry which is preliminary data.</text>
</comment>
<dbReference type="FunFam" id="3.90.550.10:FF:000029">
    <property type="entry name" value="Polypeptide N-acetylgalactosaminyltransferase"/>
    <property type="match status" value="1"/>
</dbReference>
<dbReference type="GO" id="GO:0004653">
    <property type="term" value="F:polypeptide N-acetylgalactosaminyltransferase activity"/>
    <property type="evidence" value="ECO:0007669"/>
    <property type="project" value="TreeGrafter"/>
</dbReference>
<evidence type="ECO:0000259" key="12">
    <source>
        <dbReference type="SMART" id="SM00458"/>
    </source>
</evidence>
<dbReference type="InterPro" id="IPR045885">
    <property type="entry name" value="GalNAc-T"/>
</dbReference>
<dbReference type="InterPro" id="IPR029044">
    <property type="entry name" value="Nucleotide-diphossugar_trans"/>
</dbReference>
<evidence type="ECO:0000256" key="11">
    <source>
        <dbReference type="RuleBase" id="RU361242"/>
    </source>
</evidence>
<evidence type="ECO:0000256" key="1">
    <source>
        <dbReference type="ARBA" id="ARBA00004323"/>
    </source>
</evidence>
<keyword evidence="9 11" id="KW-1015">Disulfide bond</keyword>
<dbReference type="SUPFAM" id="SSF50370">
    <property type="entry name" value="Ricin B-like lectins"/>
    <property type="match status" value="1"/>
</dbReference>
<dbReference type="PANTHER" id="PTHR11675:SF134">
    <property type="entry name" value="N-ACETYLGALACTOSAMINYLTRANSFERASE 4-RELATED"/>
    <property type="match status" value="1"/>
</dbReference>